<protein>
    <recommendedName>
        <fullName evidence="3">F-box domain-containing protein</fullName>
    </recommendedName>
</protein>
<dbReference type="AlphaFoldDB" id="A0A8H5FYQ4"/>
<dbReference type="OrthoDB" id="3217549at2759"/>
<gene>
    <name evidence="1" type="ORF">D9756_006889</name>
</gene>
<sequence>MSSIDNIPVEILGYIFYSLVPHRSLDDPQRDIDPQYWSLSYNTITCLRLVSRHWNQVILSDSWFWSDIAIRVDLHDDPHYPYEPPLDVLQMWIDRSEGAPLHIMLELPECFGLTPRGSQGPSHHMRDEFDAREYLWEIIPLLMNCSTQWRGLSVTATVDALTTIFSLLDQVPQLQMVDLCILYDSDHDNLKGFKQLAPMLEKITFLKLLSIPGVNPVSEAHDYIYLDIPPRTLSRITELELGEAIRRPILLSVLRECSALRWTDVNSGWPVEDTTLPVQRFQLPYLETLILGLDGNIHQFFDFIELPNLSVLQVSTLYPGIDASTAMLSHIFPRVSHPLQIFIWNTLPLEVLEAFLLGDDMRLFAIPVFHAGYTRAAAPEEAEATTENARATLAHLFPNKNFAFTKDSHSFGWVDWDVYRQWGHTLPYYPRSNVVRCFQ</sequence>
<dbReference type="SUPFAM" id="SSF52047">
    <property type="entry name" value="RNI-like"/>
    <property type="match status" value="1"/>
</dbReference>
<reference evidence="1 2" key="1">
    <citation type="journal article" date="2020" name="ISME J.">
        <title>Uncovering the hidden diversity of litter-decomposition mechanisms in mushroom-forming fungi.</title>
        <authorList>
            <person name="Floudas D."/>
            <person name="Bentzer J."/>
            <person name="Ahren D."/>
            <person name="Johansson T."/>
            <person name="Persson P."/>
            <person name="Tunlid A."/>
        </authorList>
    </citation>
    <scope>NUCLEOTIDE SEQUENCE [LARGE SCALE GENOMIC DNA]</scope>
    <source>
        <strain evidence="1 2">CBS 146.42</strain>
    </source>
</reference>
<organism evidence="1 2">
    <name type="scientific">Leucocoprinus leucothites</name>
    <dbReference type="NCBI Taxonomy" id="201217"/>
    <lineage>
        <taxon>Eukaryota</taxon>
        <taxon>Fungi</taxon>
        <taxon>Dikarya</taxon>
        <taxon>Basidiomycota</taxon>
        <taxon>Agaricomycotina</taxon>
        <taxon>Agaricomycetes</taxon>
        <taxon>Agaricomycetidae</taxon>
        <taxon>Agaricales</taxon>
        <taxon>Agaricineae</taxon>
        <taxon>Agaricaceae</taxon>
        <taxon>Leucocoprinus</taxon>
    </lineage>
</organism>
<keyword evidence="2" id="KW-1185">Reference proteome</keyword>
<dbReference type="EMBL" id="JAACJO010000009">
    <property type="protein sequence ID" value="KAF5353879.1"/>
    <property type="molecule type" value="Genomic_DNA"/>
</dbReference>
<proteinExistence type="predicted"/>
<evidence type="ECO:0000313" key="1">
    <source>
        <dbReference type="EMBL" id="KAF5353879.1"/>
    </source>
</evidence>
<dbReference type="Proteomes" id="UP000559027">
    <property type="component" value="Unassembled WGS sequence"/>
</dbReference>
<accession>A0A8H5FYQ4</accession>
<evidence type="ECO:0008006" key="3">
    <source>
        <dbReference type="Google" id="ProtNLM"/>
    </source>
</evidence>
<comment type="caution">
    <text evidence="1">The sequence shown here is derived from an EMBL/GenBank/DDBJ whole genome shotgun (WGS) entry which is preliminary data.</text>
</comment>
<name>A0A8H5FYQ4_9AGAR</name>
<evidence type="ECO:0000313" key="2">
    <source>
        <dbReference type="Proteomes" id="UP000559027"/>
    </source>
</evidence>